<gene>
    <name evidence="1" type="ORF">CBM15_04385</name>
</gene>
<dbReference type="Proteomes" id="UP000196594">
    <property type="component" value="Unassembled WGS sequence"/>
</dbReference>
<evidence type="ECO:0000313" key="2">
    <source>
        <dbReference type="Proteomes" id="UP000196594"/>
    </source>
</evidence>
<name>A0ABX3ZJX7_9BACL</name>
<dbReference type="SUPFAM" id="SSF82185">
    <property type="entry name" value="Histone H3 K4-specific methyltransferase SET7/9 N-terminal domain"/>
    <property type="match status" value="1"/>
</dbReference>
<protein>
    <recommendedName>
        <fullName evidence="3">Antitoxin YwqK</fullName>
    </recommendedName>
</protein>
<proteinExistence type="predicted"/>
<keyword evidence="2" id="KW-1185">Reference proteome</keyword>
<sequence>MEIKKDILSIEYVLNHGVDFDEELWFTSYSDEVLDNPEDEGGKPFTGLAYELYDKGNIAYYCYYKNGFKEGDYIKFNNNGKVKSSDYMVKGQTRGIRKIWYESEELKFLGEYKFGICLKYTEWDKQGNIIGIKDTPTKDEVELIAQFSEDNENVYV</sequence>
<organism evidence="1 2">
    <name type="scientific">Solibacillus kalamii</name>
    <dbReference type="NCBI Taxonomy" id="1748298"/>
    <lineage>
        <taxon>Bacteria</taxon>
        <taxon>Bacillati</taxon>
        <taxon>Bacillota</taxon>
        <taxon>Bacilli</taxon>
        <taxon>Bacillales</taxon>
        <taxon>Caryophanaceae</taxon>
        <taxon>Solibacillus</taxon>
    </lineage>
</organism>
<dbReference type="Gene3D" id="2.20.110.10">
    <property type="entry name" value="Histone H3 K4-specific methyltransferase SET7/9 N-terminal domain"/>
    <property type="match status" value="1"/>
</dbReference>
<reference evidence="1 2" key="1">
    <citation type="journal article" date="2017" name="Int. J. Syst. Evol. Microbiol.">
        <title>Solibacillus kalamii sp. nov., isolated from a high-efficiency particulate arrestance filter system used in the International Space Station.</title>
        <authorList>
            <person name="Checinska Sielaff A."/>
            <person name="Kumar R.M."/>
            <person name="Pal D."/>
            <person name="Mayilraj S."/>
            <person name="Venkateswaran K."/>
        </authorList>
    </citation>
    <scope>NUCLEOTIDE SEQUENCE [LARGE SCALE GENOMIC DNA]</scope>
    <source>
        <strain evidence="1 2">ISSFR-015</strain>
    </source>
</reference>
<evidence type="ECO:0000313" key="1">
    <source>
        <dbReference type="EMBL" id="OUZ39751.1"/>
    </source>
</evidence>
<evidence type="ECO:0008006" key="3">
    <source>
        <dbReference type="Google" id="ProtNLM"/>
    </source>
</evidence>
<comment type="caution">
    <text evidence="1">The sequence shown here is derived from an EMBL/GenBank/DDBJ whole genome shotgun (WGS) entry which is preliminary data.</text>
</comment>
<dbReference type="EMBL" id="NHNT01000002">
    <property type="protein sequence ID" value="OUZ39751.1"/>
    <property type="molecule type" value="Genomic_DNA"/>
</dbReference>
<accession>A0ABX3ZJX7</accession>
<dbReference type="RefSeq" id="WP_087615869.1">
    <property type="nucleotide sequence ID" value="NZ_JAFBEY010000001.1"/>
</dbReference>